<comment type="caution">
    <text evidence="1">The sequence shown here is derived from an EMBL/GenBank/DDBJ whole genome shotgun (WGS) entry which is preliminary data.</text>
</comment>
<evidence type="ECO:0000313" key="2">
    <source>
        <dbReference type="Proteomes" id="UP001208888"/>
    </source>
</evidence>
<protein>
    <submittedName>
        <fullName evidence="1">Uncharacterized protein</fullName>
    </submittedName>
</protein>
<dbReference type="RefSeq" id="WP_042676398.1">
    <property type="nucleotide sequence ID" value="NZ_AP019753.1"/>
</dbReference>
<name>A0AAJ1FSM1_PANAN</name>
<dbReference type="Proteomes" id="UP001208888">
    <property type="component" value="Unassembled WGS sequence"/>
</dbReference>
<evidence type="ECO:0000313" key="1">
    <source>
        <dbReference type="EMBL" id="MCW0345371.1"/>
    </source>
</evidence>
<proteinExistence type="predicted"/>
<gene>
    <name evidence="1" type="ORF">NB703_003464</name>
</gene>
<dbReference type="AlphaFoldDB" id="A0AAJ1FSM1"/>
<sequence>MERFTNAQLHRIAEWCVERDIIPDRVTESEVRAACRSLGIKHRDYYDLYQVKEISELMNS</sequence>
<reference evidence="1" key="1">
    <citation type="submission" date="2022-06" db="EMBL/GenBank/DDBJ databases">
        <title>Dynamics of rice microbiomes reveals core vertical transmitted seed endophytes.</title>
        <authorList>
            <person name="Liao K."/>
            <person name="Zhang X."/>
        </authorList>
    </citation>
    <scope>NUCLEOTIDE SEQUENCE</scope>
    <source>
        <strain evidence="1">JT1-17</strain>
    </source>
</reference>
<dbReference type="EMBL" id="JANFVX010000014">
    <property type="protein sequence ID" value="MCW0345371.1"/>
    <property type="molecule type" value="Genomic_DNA"/>
</dbReference>
<organism evidence="1 2">
    <name type="scientific">Pantoea ananas</name>
    <name type="common">Erwinia uredovora</name>
    <dbReference type="NCBI Taxonomy" id="553"/>
    <lineage>
        <taxon>Bacteria</taxon>
        <taxon>Pseudomonadati</taxon>
        <taxon>Pseudomonadota</taxon>
        <taxon>Gammaproteobacteria</taxon>
        <taxon>Enterobacterales</taxon>
        <taxon>Erwiniaceae</taxon>
        <taxon>Pantoea</taxon>
    </lineage>
</organism>
<accession>A0AAJ1FSM1</accession>